<dbReference type="GO" id="GO:0042797">
    <property type="term" value="P:tRNA transcription by RNA polymerase III"/>
    <property type="evidence" value="ECO:0007669"/>
    <property type="project" value="TreeGrafter"/>
</dbReference>
<protein>
    <recommendedName>
        <fullName evidence="8">RNA polymerase III RPC4-domain-containing protein</fullName>
    </recommendedName>
</protein>
<proteinExistence type="predicted"/>
<dbReference type="Pfam" id="PF05132">
    <property type="entry name" value="RNA_pol_Rpc4"/>
    <property type="match status" value="1"/>
</dbReference>
<evidence type="ECO:0000256" key="3">
    <source>
        <dbReference type="ARBA" id="ARBA00023163"/>
    </source>
</evidence>
<comment type="subcellular location">
    <subcellularLocation>
        <location evidence="1">Nucleus</location>
    </subcellularLocation>
</comment>
<feature type="compositionally biased region" description="Polar residues" evidence="5">
    <location>
        <begin position="275"/>
        <end position="288"/>
    </location>
</feature>
<evidence type="ECO:0000313" key="6">
    <source>
        <dbReference type="EMBL" id="KZT65653.1"/>
    </source>
</evidence>
<name>A0A165MGH1_9APHY</name>
<dbReference type="EMBL" id="KV429102">
    <property type="protein sequence ID" value="KZT65653.1"/>
    <property type="molecule type" value="Genomic_DNA"/>
</dbReference>
<evidence type="ECO:0008006" key="8">
    <source>
        <dbReference type="Google" id="ProtNLM"/>
    </source>
</evidence>
<feature type="compositionally biased region" description="Acidic residues" evidence="5">
    <location>
        <begin position="166"/>
        <end position="180"/>
    </location>
</feature>
<dbReference type="GO" id="GO:0005666">
    <property type="term" value="C:RNA polymerase III complex"/>
    <property type="evidence" value="ECO:0007669"/>
    <property type="project" value="InterPro"/>
</dbReference>
<evidence type="ECO:0000256" key="2">
    <source>
        <dbReference type="ARBA" id="ARBA00022478"/>
    </source>
</evidence>
<feature type="compositionally biased region" description="Polar residues" evidence="5">
    <location>
        <begin position="1"/>
        <end position="11"/>
    </location>
</feature>
<keyword evidence="7" id="KW-1185">Reference proteome</keyword>
<feature type="compositionally biased region" description="Basic and acidic residues" evidence="5">
    <location>
        <begin position="79"/>
        <end position="92"/>
    </location>
</feature>
<keyword evidence="4" id="KW-0539">Nucleus</keyword>
<dbReference type="OrthoDB" id="5836119at2759"/>
<feature type="region of interest" description="Disordered" evidence="5">
    <location>
        <begin position="61"/>
        <end position="180"/>
    </location>
</feature>
<evidence type="ECO:0000256" key="5">
    <source>
        <dbReference type="SAM" id="MobiDB-lite"/>
    </source>
</evidence>
<gene>
    <name evidence="6" type="ORF">DAEQUDRAFT_676506</name>
</gene>
<dbReference type="PANTHER" id="PTHR13408">
    <property type="entry name" value="DNA-DIRECTED RNA POLYMERASE III"/>
    <property type="match status" value="1"/>
</dbReference>
<feature type="region of interest" description="Disordered" evidence="5">
    <location>
        <begin position="1"/>
        <end position="36"/>
    </location>
</feature>
<keyword evidence="2" id="KW-0240">DNA-directed RNA polymerase</keyword>
<evidence type="ECO:0000256" key="1">
    <source>
        <dbReference type="ARBA" id="ARBA00004123"/>
    </source>
</evidence>
<dbReference type="Proteomes" id="UP000076727">
    <property type="component" value="Unassembled WGS sequence"/>
</dbReference>
<dbReference type="STRING" id="1314783.A0A165MGH1"/>
<reference evidence="6 7" key="1">
    <citation type="journal article" date="2016" name="Mol. Biol. Evol.">
        <title>Comparative Genomics of Early-Diverging Mushroom-Forming Fungi Provides Insights into the Origins of Lignocellulose Decay Capabilities.</title>
        <authorList>
            <person name="Nagy L.G."/>
            <person name="Riley R."/>
            <person name="Tritt A."/>
            <person name="Adam C."/>
            <person name="Daum C."/>
            <person name="Floudas D."/>
            <person name="Sun H."/>
            <person name="Yadav J.S."/>
            <person name="Pangilinan J."/>
            <person name="Larsson K.H."/>
            <person name="Matsuura K."/>
            <person name="Barry K."/>
            <person name="Labutti K."/>
            <person name="Kuo R."/>
            <person name="Ohm R.A."/>
            <person name="Bhattacharya S.S."/>
            <person name="Shirouzu T."/>
            <person name="Yoshinaga Y."/>
            <person name="Martin F.M."/>
            <person name="Grigoriev I.V."/>
            <person name="Hibbett D.S."/>
        </authorList>
    </citation>
    <scope>NUCLEOTIDE SEQUENCE [LARGE SCALE GENOMIC DNA]</scope>
    <source>
        <strain evidence="6 7">L-15889</strain>
    </source>
</reference>
<feature type="region of interest" description="Disordered" evidence="5">
    <location>
        <begin position="198"/>
        <end position="237"/>
    </location>
</feature>
<evidence type="ECO:0000256" key="4">
    <source>
        <dbReference type="ARBA" id="ARBA00023242"/>
    </source>
</evidence>
<dbReference type="GO" id="GO:0003677">
    <property type="term" value="F:DNA binding"/>
    <property type="evidence" value="ECO:0007669"/>
    <property type="project" value="InterPro"/>
</dbReference>
<dbReference type="PANTHER" id="PTHR13408:SF0">
    <property type="entry name" value="DNA-DIRECTED RNA POLYMERASE III SUBUNIT RPC4"/>
    <property type="match status" value="1"/>
</dbReference>
<sequence>MPDPSTPSSTPKAIPSLAKRASDTTRRGAARLVFTPTLPARRKKEKCVAASCPIRAILMVAEQEEPAAAPPTPTARGRGRGDRARGRGRGGDGRGAAPRPPPVEMTASGPFAMGPALAGTSARRTAPRSNFAPAVPQTPGALGAGLTQTTAPALKREKPGALMKAEEDEEVYSDPDEGVEIVDMEKIREMDWMAPESLAREREARKRSKSAASPEPEPEVNLANAVDLSESEDEEELEDIIDDFAAQQNPDTNIRQERLYFFQFPNPFPAFISPSAQATAASAEQDTGTGAADTSGERKVTFAPDTKPPAQADGRARDAAPKADGVIGQLEIYASGAVKMRLANGILMDVAAATQPSFLQQAVHVDAENKRIHVLGEVNRRFVVSPDVETLLAAMEVAEQPVAPELEGLIAMDMS</sequence>
<feature type="region of interest" description="Disordered" evidence="5">
    <location>
        <begin position="275"/>
        <end position="321"/>
    </location>
</feature>
<dbReference type="InterPro" id="IPR007811">
    <property type="entry name" value="RPC4"/>
</dbReference>
<dbReference type="AlphaFoldDB" id="A0A165MGH1"/>
<evidence type="ECO:0000313" key="7">
    <source>
        <dbReference type="Proteomes" id="UP000076727"/>
    </source>
</evidence>
<accession>A0A165MGH1</accession>
<keyword evidence="3" id="KW-0804">Transcription</keyword>
<organism evidence="6 7">
    <name type="scientific">Daedalea quercina L-15889</name>
    <dbReference type="NCBI Taxonomy" id="1314783"/>
    <lineage>
        <taxon>Eukaryota</taxon>
        <taxon>Fungi</taxon>
        <taxon>Dikarya</taxon>
        <taxon>Basidiomycota</taxon>
        <taxon>Agaricomycotina</taxon>
        <taxon>Agaricomycetes</taxon>
        <taxon>Polyporales</taxon>
        <taxon>Fomitopsis</taxon>
    </lineage>
</organism>